<dbReference type="AlphaFoldDB" id="A0A0G4GSR8"/>
<organism evidence="2 3">
    <name type="scientific">Vitrella brassicaformis (strain CCMP3155)</name>
    <dbReference type="NCBI Taxonomy" id="1169540"/>
    <lineage>
        <taxon>Eukaryota</taxon>
        <taxon>Sar</taxon>
        <taxon>Alveolata</taxon>
        <taxon>Colpodellida</taxon>
        <taxon>Vitrellaceae</taxon>
        <taxon>Vitrella</taxon>
    </lineage>
</organism>
<evidence type="ECO:0000256" key="1">
    <source>
        <dbReference type="SAM" id="MobiDB-lite"/>
    </source>
</evidence>
<dbReference type="Proteomes" id="UP000041254">
    <property type="component" value="Unassembled WGS sequence"/>
</dbReference>
<name>A0A0G4GSR8_VITBC</name>
<reference evidence="2 3" key="1">
    <citation type="submission" date="2014-11" db="EMBL/GenBank/DDBJ databases">
        <authorList>
            <person name="Zhu J."/>
            <person name="Qi W."/>
            <person name="Song R."/>
        </authorList>
    </citation>
    <scope>NUCLEOTIDE SEQUENCE [LARGE SCALE GENOMIC DNA]</scope>
</reference>
<sequence length="173" mass="19933">MSYSVDAFTSELISGPLPSSIYLKLDLCYKVEYEQEGYSRKEGPWAEDQTVTYVSSAAAARHIARDKLREKLGWHSRLRLGWLGSDEADLGQDVVVFKDEAGGCVWRAVYRDDVLRDEDYTKHTVAVHQRYMPQDKIQHVPEVSEEGSLFQRERAGRWGIQPDDFDELEEEDD</sequence>
<evidence type="ECO:0000313" key="3">
    <source>
        <dbReference type="Proteomes" id="UP000041254"/>
    </source>
</evidence>
<dbReference type="InParanoid" id="A0A0G4GSR8"/>
<feature type="region of interest" description="Disordered" evidence="1">
    <location>
        <begin position="153"/>
        <end position="173"/>
    </location>
</feature>
<dbReference type="VEuPathDB" id="CryptoDB:Vbra_22832"/>
<feature type="compositionally biased region" description="Acidic residues" evidence="1">
    <location>
        <begin position="163"/>
        <end position="173"/>
    </location>
</feature>
<protein>
    <submittedName>
        <fullName evidence="2">Uncharacterized protein</fullName>
    </submittedName>
</protein>
<proteinExistence type="predicted"/>
<dbReference type="EMBL" id="CDMY01000786">
    <property type="protein sequence ID" value="CEM33515.1"/>
    <property type="molecule type" value="Genomic_DNA"/>
</dbReference>
<evidence type="ECO:0000313" key="2">
    <source>
        <dbReference type="EMBL" id="CEM33515.1"/>
    </source>
</evidence>
<keyword evidence="3" id="KW-1185">Reference proteome</keyword>
<accession>A0A0G4GSR8</accession>
<gene>
    <name evidence="2" type="ORF">Vbra_22832</name>
</gene>